<evidence type="ECO:0000256" key="2">
    <source>
        <dbReference type="SAM" id="Phobius"/>
    </source>
</evidence>
<feature type="region of interest" description="Disordered" evidence="1">
    <location>
        <begin position="98"/>
        <end position="124"/>
    </location>
</feature>
<comment type="caution">
    <text evidence="3">The sequence shown here is derived from an EMBL/GenBank/DDBJ whole genome shotgun (WGS) entry which is preliminary data.</text>
</comment>
<accession>A0ABS4BLX8</accession>
<feature type="compositionally biased region" description="Basic and acidic residues" evidence="1">
    <location>
        <begin position="115"/>
        <end position="124"/>
    </location>
</feature>
<keyword evidence="2" id="KW-0472">Membrane</keyword>
<feature type="region of interest" description="Disordered" evidence="1">
    <location>
        <begin position="22"/>
        <end position="42"/>
    </location>
</feature>
<reference evidence="3 4" key="1">
    <citation type="submission" date="2021-04" db="EMBL/GenBank/DDBJ databases">
        <title>Whole genome sequence of Jiella sp. KSK16Y-1.</title>
        <authorList>
            <person name="Tuo L."/>
        </authorList>
    </citation>
    <scope>NUCLEOTIDE SEQUENCE [LARGE SCALE GENOMIC DNA]</scope>
    <source>
        <strain evidence="3 4">KSK16Y-1</strain>
    </source>
</reference>
<dbReference type="Pfam" id="PF09527">
    <property type="entry name" value="ATPase_gene1"/>
    <property type="match status" value="1"/>
</dbReference>
<organism evidence="3 4">
    <name type="scientific">Jiella mangrovi</name>
    <dbReference type="NCBI Taxonomy" id="2821407"/>
    <lineage>
        <taxon>Bacteria</taxon>
        <taxon>Pseudomonadati</taxon>
        <taxon>Pseudomonadota</taxon>
        <taxon>Alphaproteobacteria</taxon>
        <taxon>Hyphomicrobiales</taxon>
        <taxon>Aurantimonadaceae</taxon>
        <taxon>Jiella</taxon>
    </lineage>
</organism>
<name>A0ABS4BLX8_9HYPH</name>
<feature type="transmembrane region" description="Helical" evidence="2">
    <location>
        <begin position="51"/>
        <end position="69"/>
    </location>
</feature>
<feature type="transmembrane region" description="Helical" evidence="2">
    <location>
        <begin position="75"/>
        <end position="96"/>
    </location>
</feature>
<sequence>MVPAPGDTDAWDARREKLGAKLAEHRARNASQAQKERSPGTTQGIAEGLKLASEFVAGIIVGAAIGYGIDQLAGTMPFGLIVFLMIGFAAGVKNVLSSVSPKPSPLAKAPPVTKDASRDNGENR</sequence>
<feature type="compositionally biased region" description="Polar residues" evidence="1">
    <location>
        <begin position="29"/>
        <end position="42"/>
    </location>
</feature>
<dbReference type="InterPro" id="IPR032820">
    <property type="entry name" value="ATPase_put"/>
</dbReference>
<keyword evidence="4" id="KW-1185">Reference proteome</keyword>
<dbReference type="EMBL" id="JAGJCF010000014">
    <property type="protein sequence ID" value="MBP0617226.1"/>
    <property type="molecule type" value="Genomic_DNA"/>
</dbReference>
<evidence type="ECO:0000313" key="4">
    <source>
        <dbReference type="Proteomes" id="UP000678276"/>
    </source>
</evidence>
<proteinExistence type="predicted"/>
<keyword evidence="2" id="KW-1133">Transmembrane helix</keyword>
<feature type="compositionally biased region" description="Low complexity" evidence="1">
    <location>
        <begin position="98"/>
        <end position="111"/>
    </location>
</feature>
<evidence type="ECO:0000256" key="1">
    <source>
        <dbReference type="SAM" id="MobiDB-lite"/>
    </source>
</evidence>
<protein>
    <submittedName>
        <fullName evidence="3">AtpZ/AtpI family protein</fullName>
    </submittedName>
</protein>
<gene>
    <name evidence="3" type="ORF">J6595_16690</name>
</gene>
<keyword evidence="2" id="KW-0812">Transmembrane</keyword>
<evidence type="ECO:0000313" key="3">
    <source>
        <dbReference type="EMBL" id="MBP0617226.1"/>
    </source>
</evidence>
<dbReference type="Proteomes" id="UP000678276">
    <property type="component" value="Unassembled WGS sequence"/>
</dbReference>